<comment type="similarity">
    <text evidence="1">Belongs to the helicase family. SKI2 subfamily.</text>
</comment>
<proteinExistence type="inferred from homology"/>
<reference evidence="10 11" key="1">
    <citation type="submission" date="2019-12" db="EMBL/GenBank/DDBJ databases">
        <title>Complete genome sequence of Mycolicibacterium xenopi str. JCM15661T.</title>
        <authorList>
            <person name="Yoshida M."/>
            <person name="Fukano H."/>
            <person name="Asakura T."/>
            <person name="Hoshino Y."/>
        </authorList>
    </citation>
    <scope>NUCLEOTIDE SEQUENCE [LARGE SCALE GENOMIC DNA]</scope>
    <source>
        <strain evidence="10 11">JCM 15661T</strain>
    </source>
</reference>
<dbReference type="Gene3D" id="1.10.3380.30">
    <property type="match status" value="1"/>
</dbReference>
<name>A0AAD1H0B8_MYCXE</name>
<dbReference type="CDD" id="cd18795">
    <property type="entry name" value="SF2_C_Ski2"/>
    <property type="match status" value="1"/>
</dbReference>
<evidence type="ECO:0000256" key="7">
    <source>
        <dbReference type="SAM" id="MobiDB-lite"/>
    </source>
</evidence>
<dbReference type="SMART" id="SM01142">
    <property type="entry name" value="DSHCT"/>
    <property type="match status" value="1"/>
</dbReference>
<dbReference type="InterPro" id="IPR050699">
    <property type="entry name" value="RNA-DNA_Helicase"/>
</dbReference>
<dbReference type="GO" id="GO:0055087">
    <property type="term" value="C:Ski complex"/>
    <property type="evidence" value="ECO:0007669"/>
    <property type="project" value="TreeGrafter"/>
</dbReference>
<dbReference type="Pfam" id="PF08148">
    <property type="entry name" value="DSHCT"/>
    <property type="match status" value="1"/>
</dbReference>
<evidence type="ECO:0000313" key="11">
    <source>
        <dbReference type="Proteomes" id="UP000464624"/>
    </source>
</evidence>
<dbReference type="GO" id="GO:0003676">
    <property type="term" value="F:nucleic acid binding"/>
    <property type="evidence" value="ECO:0007669"/>
    <property type="project" value="InterPro"/>
</dbReference>
<feature type="compositionally biased region" description="Gly residues" evidence="7">
    <location>
        <begin position="247"/>
        <end position="258"/>
    </location>
</feature>
<dbReference type="InterPro" id="IPR001650">
    <property type="entry name" value="Helicase_C-like"/>
</dbReference>
<keyword evidence="2" id="KW-0547">Nucleotide-binding</keyword>
<keyword evidence="4 10" id="KW-0347">Helicase</keyword>
<dbReference type="PROSITE" id="PS51192">
    <property type="entry name" value="HELICASE_ATP_BIND_1"/>
    <property type="match status" value="1"/>
</dbReference>
<evidence type="ECO:0000256" key="1">
    <source>
        <dbReference type="ARBA" id="ARBA00010140"/>
    </source>
</evidence>
<dbReference type="SMART" id="SM00490">
    <property type="entry name" value="HELICc"/>
    <property type="match status" value="1"/>
</dbReference>
<dbReference type="InterPro" id="IPR011545">
    <property type="entry name" value="DEAD/DEAH_box_helicase_dom"/>
</dbReference>
<dbReference type="InterPro" id="IPR014001">
    <property type="entry name" value="Helicase_ATP-bd"/>
</dbReference>
<sequence>MNAPTQLDRFVAELPFALDDFQQRACVALERGHGVLVCAPTGAGKTVVGEFAVHLALAAGGKCFYTTPLKALSNQKHTDLTARYGRDRIGLLTGDLSVNANAPVVVMTTEVLRNMLYADSPVLQGLSHVVMDEVHFLADRMRGPVWEEVILNLPDEVRLVSLSATVSNAEEFGGWIQTVRGDTTVVVDEHRPVPLWQHMLVGKRLFDLFDYDADAGQLRVSPSLVRHIAHRREATRLADWRPRRPAGRGGPGRAGGRPGFYRPPSRPEVVAILDREGLLPAITFVFSRAGCDAAVAQCLRSPLRLTTEEDRARIAEVIDHRCGDLADEDLAVLGYYEWREGLMRGLAAHHAGMLPAFRHTVEELFTAGLVKAVFATETLALGINMPARTVVLERLVKFNGEQHLPLTPGEYTQLTGRAGRRGIDVEGHAVVIWDPQEETAEPAEVAGLASTRTFPLRSSFAPSYNMTINLVNRMGPEQAHRLLEHSFAQYQADRSVVGLVRGIERGRRLLDEIAAELGGHDAPILDYARLRERISQRERAQARASRAQRRQAANDALASLRRGDIIRITHGRRGGLAVVLESDRDSSDPRPLVLTEHRWAGRISSANYPGAAAPVGSMTLPKRVEHRQPRVRRDLASALRSAAAGLAVPPPRGKRGPRRDNDVGASGDPELMSLREQLRRHPAHHAPDREAQLRVAERYLRIERDNAALQQKVAAATNSLARTFDRIVGLLTERGFIRMLNGDPQVTEDGRLLARIYSESDLLVAECLRTGVWTGLRPAELAAVLSAVLYESRGSEGAGPPQRADTPTAPLRRALARTRQLSTELRADEQRHRISLSREPDEGFVPAIYRWASTGDLTAALLATDDSGTGISAGDFVRWCRQVLDLLDQVRKAAREPELRATAKQAIDDVRRGVVAVDAG</sequence>
<evidence type="ECO:0000256" key="2">
    <source>
        <dbReference type="ARBA" id="ARBA00022741"/>
    </source>
</evidence>
<dbReference type="Pfam" id="PF00271">
    <property type="entry name" value="Helicase_C"/>
    <property type="match status" value="1"/>
</dbReference>
<feature type="domain" description="Helicase ATP-binding" evidence="8">
    <location>
        <begin position="26"/>
        <end position="184"/>
    </location>
</feature>
<dbReference type="PANTHER" id="PTHR12131:SF1">
    <property type="entry name" value="ATP-DEPENDENT RNA HELICASE SUPV3L1, MITOCHONDRIAL-RELATED"/>
    <property type="match status" value="1"/>
</dbReference>
<feature type="region of interest" description="Disordered" evidence="7">
    <location>
        <begin position="241"/>
        <end position="260"/>
    </location>
</feature>
<feature type="domain" description="Helicase C-terminal" evidence="9">
    <location>
        <begin position="268"/>
        <end position="472"/>
    </location>
</feature>
<evidence type="ECO:0000256" key="4">
    <source>
        <dbReference type="ARBA" id="ARBA00022806"/>
    </source>
</evidence>
<dbReference type="RefSeq" id="WP_003918966.1">
    <property type="nucleotide sequence ID" value="NZ_AP022314.1"/>
</dbReference>
<dbReference type="EMBL" id="AP022314">
    <property type="protein sequence ID" value="BBU22546.1"/>
    <property type="molecule type" value="Genomic_DNA"/>
</dbReference>
<dbReference type="GO" id="GO:0004386">
    <property type="term" value="F:helicase activity"/>
    <property type="evidence" value="ECO:0007669"/>
    <property type="project" value="UniProtKB-KW"/>
</dbReference>
<feature type="region of interest" description="Disordered" evidence="7">
    <location>
        <begin position="641"/>
        <end position="669"/>
    </location>
</feature>
<dbReference type="GO" id="GO:0005524">
    <property type="term" value="F:ATP binding"/>
    <property type="evidence" value="ECO:0007669"/>
    <property type="project" value="UniProtKB-KW"/>
</dbReference>
<dbReference type="InterPro" id="IPR027417">
    <property type="entry name" value="P-loop_NTPase"/>
</dbReference>
<dbReference type="FunFam" id="1.10.3380.30:FF:000012">
    <property type="entry name" value="Probable helicase HelY"/>
    <property type="match status" value="1"/>
</dbReference>
<dbReference type="PANTHER" id="PTHR12131">
    <property type="entry name" value="ATP-DEPENDENT RNA AND DNA HELICASE"/>
    <property type="match status" value="1"/>
</dbReference>
<keyword evidence="3" id="KW-0378">Hydrolase</keyword>
<dbReference type="Pfam" id="PF00270">
    <property type="entry name" value="DEAD"/>
    <property type="match status" value="1"/>
</dbReference>
<dbReference type="PROSITE" id="PS51194">
    <property type="entry name" value="HELICASE_CTER"/>
    <property type="match status" value="1"/>
</dbReference>
<keyword evidence="5" id="KW-0067">ATP-binding</keyword>
<dbReference type="Pfam" id="PF26090">
    <property type="entry name" value="SH3_HelY"/>
    <property type="match status" value="1"/>
</dbReference>
<evidence type="ECO:0000313" key="10">
    <source>
        <dbReference type="EMBL" id="BBU22546.1"/>
    </source>
</evidence>
<organism evidence="10 11">
    <name type="scientific">Mycobacterium xenopi</name>
    <dbReference type="NCBI Taxonomy" id="1789"/>
    <lineage>
        <taxon>Bacteria</taxon>
        <taxon>Bacillati</taxon>
        <taxon>Actinomycetota</taxon>
        <taxon>Actinomycetes</taxon>
        <taxon>Mycobacteriales</taxon>
        <taxon>Mycobacteriaceae</taxon>
        <taxon>Mycobacterium</taxon>
    </lineage>
</organism>
<dbReference type="InterPro" id="IPR058621">
    <property type="entry name" value="SH3_HelY"/>
</dbReference>
<dbReference type="GO" id="GO:0016787">
    <property type="term" value="F:hydrolase activity"/>
    <property type="evidence" value="ECO:0007669"/>
    <property type="project" value="UniProtKB-KW"/>
</dbReference>
<evidence type="ECO:0000259" key="8">
    <source>
        <dbReference type="PROSITE" id="PS51192"/>
    </source>
</evidence>
<dbReference type="Gene3D" id="3.40.50.300">
    <property type="entry name" value="P-loop containing nucleotide triphosphate hydrolases"/>
    <property type="match status" value="2"/>
</dbReference>
<accession>A0AAD1H0B8</accession>
<evidence type="ECO:0000259" key="9">
    <source>
        <dbReference type="PROSITE" id="PS51194"/>
    </source>
</evidence>
<dbReference type="SUPFAM" id="SSF52540">
    <property type="entry name" value="P-loop containing nucleoside triphosphate hydrolases"/>
    <property type="match status" value="1"/>
</dbReference>
<dbReference type="AlphaFoldDB" id="A0AAD1H0B8"/>
<dbReference type="KEGG" id="mxe:MYXE_23360"/>
<dbReference type="SMART" id="SM00487">
    <property type="entry name" value="DEXDc"/>
    <property type="match status" value="1"/>
</dbReference>
<gene>
    <name evidence="10" type="primary">helY</name>
    <name evidence="10" type="ORF">MYXE_23360</name>
</gene>
<dbReference type="InterPro" id="IPR012961">
    <property type="entry name" value="Ski2/MTR4_C"/>
</dbReference>
<dbReference type="GO" id="GO:0070478">
    <property type="term" value="P:nuclear-transcribed mRNA catabolic process, 3'-5' exonucleolytic nonsense-mediated decay"/>
    <property type="evidence" value="ECO:0007669"/>
    <property type="project" value="TreeGrafter"/>
</dbReference>
<evidence type="ECO:0000256" key="6">
    <source>
        <dbReference type="ARBA" id="ARBA00067911"/>
    </source>
</evidence>
<protein>
    <recommendedName>
        <fullName evidence="6">Probable helicase HelY</fullName>
    </recommendedName>
</protein>
<evidence type="ECO:0000256" key="5">
    <source>
        <dbReference type="ARBA" id="ARBA00022840"/>
    </source>
</evidence>
<evidence type="ECO:0000256" key="3">
    <source>
        <dbReference type="ARBA" id="ARBA00022801"/>
    </source>
</evidence>
<dbReference type="Proteomes" id="UP000464624">
    <property type="component" value="Chromosome"/>
</dbReference>